<dbReference type="InterPro" id="IPR006531">
    <property type="entry name" value="Gp5/Vgr_OB"/>
</dbReference>
<comment type="similarity">
    <text evidence="1">Belongs to the VgrG protein family.</text>
</comment>
<reference evidence="6 7" key="1">
    <citation type="submission" date="2018-02" db="EMBL/GenBank/DDBJ databases">
        <title>Draft genome sequencing of Burkholderia cepacia Y14-15.</title>
        <authorList>
            <person name="Zheng B.-X."/>
        </authorList>
    </citation>
    <scope>NUCLEOTIDE SEQUENCE [LARGE SCALE GENOMIC DNA]</scope>
    <source>
        <strain evidence="6 7">Y14-15</strain>
    </source>
</reference>
<dbReference type="RefSeq" id="WP_105392862.1">
    <property type="nucleotide sequence ID" value="NZ_PUIQ01000048.1"/>
</dbReference>
<dbReference type="Pfam" id="PF13296">
    <property type="entry name" value="T6SS_Vgr"/>
    <property type="match status" value="1"/>
</dbReference>
<feature type="domain" description="Putative type VI secretion system Rhs element associated Vgr" evidence="5">
    <location>
        <begin position="516"/>
        <end position="620"/>
    </location>
</feature>
<dbReference type="InterPro" id="IPR028244">
    <property type="entry name" value="T6SS_Rhs_Vgr_dom"/>
</dbReference>
<dbReference type="Gene3D" id="2.30.110.50">
    <property type="match status" value="1"/>
</dbReference>
<dbReference type="SUPFAM" id="SSF69279">
    <property type="entry name" value="Phage tail proteins"/>
    <property type="match status" value="2"/>
</dbReference>
<feature type="compositionally biased region" description="Basic and acidic residues" evidence="2">
    <location>
        <begin position="244"/>
        <end position="262"/>
    </location>
</feature>
<dbReference type="NCBIfam" id="TIGR01646">
    <property type="entry name" value="vgr_GE"/>
    <property type="match status" value="1"/>
</dbReference>
<dbReference type="Gene3D" id="4.10.220.110">
    <property type="match status" value="1"/>
</dbReference>
<evidence type="ECO:0000259" key="3">
    <source>
        <dbReference type="Pfam" id="PF04717"/>
    </source>
</evidence>
<dbReference type="InterPro" id="IPR037026">
    <property type="entry name" value="Vgr_OB-fold_dom_sf"/>
</dbReference>
<gene>
    <name evidence="6" type="ORF">C5615_29535</name>
</gene>
<evidence type="ECO:0000256" key="2">
    <source>
        <dbReference type="SAM" id="MobiDB-lite"/>
    </source>
</evidence>
<sequence>MGHSTLYQALRLGDAQYNRLVKLDTPLGADWLLPLYVKGSSRLGRDYEFIVDTVSARGAQIELAALIGKAITLWIQQSDGTYMPIHGYVHQFSRTGADGSLTYFRLRFSSWLHFLRLRRDMRDWQEKKGDEILTDVINEHPQARGAFRFELRQPLPNYSNRVQWEHDINFVHRTLEETGTFFYFEQAPNGRAHSMVVVDDSYSLPELRRAVVLFGRSAIGEEADGFMQWKEQLQIESASLTRRSPDYMRPDLPREVQGDTDVHNTLPTDGEIYEYPGSYGWSGSDHGDAQARIRLEERRSRMKRFHGSGALRCAMPGFRFELQGHPLHDAGPKEEREFVLIGVDWLIRNNLPGMDDVTDVAESLASELVHAKTGATVTHADGSAGFYHVSVEAQRRDVPYRSPLEHAKPVMQLQSAIVAGPAKEEVYTDDLNRVKVWFFWNRRDERTEGASIWVRPSFPDAGDTRGGIHPLRKGDEVVVGFMEGDCDRPVIISRMYGGATKPVWHTNGLLSGFRSKEYSGGGFNQLVMDDSTGQSRVHLYSTSYDSHLHLGYLIQQKDNTRGALLGNGFDLKSTAYGAIRAGKGLYVSSHPAADGQPLAIDQPTDQLSRSQLLIESLSNASTTAQAETLEDGEKALKDFVSAIRHPLTGATGTGGRTDGGGTGDANGFSQPVVLIASPAGVAISTQSSGQLSADKQLTLMSGETANVVAGKSLVAAAVEKISLFVQKAGMKLFAAKGKVEIAAQSDAMSLFADRDVTVTSNQGRVTIEAKVEIILKCGGSYIRLNAEGIEDGTRGARTIKSAAFSRQGPSSVAEHMNSLPKTAFNDPYILHNKITGEALANHPYEIVRGDGTVISGTTDELGRTIVQQSHDVENVQIRILPFPSTGL</sequence>
<protein>
    <submittedName>
        <fullName evidence="6">Type VI secretion system tip protein VgrG</fullName>
    </submittedName>
</protein>
<dbReference type="Pfam" id="PF05954">
    <property type="entry name" value="Phage_GPD"/>
    <property type="match status" value="1"/>
</dbReference>
<evidence type="ECO:0000259" key="5">
    <source>
        <dbReference type="Pfam" id="PF13296"/>
    </source>
</evidence>
<evidence type="ECO:0000256" key="1">
    <source>
        <dbReference type="ARBA" id="ARBA00005558"/>
    </source>
</evidence>
<dbReference type="SUPFAM" id="SSF69255">
    <property type="entry name" value="gp5 N-terminal domain-like"/>
    <property type="match status" value="1"/>
</dbReference>
<dbReference type="Pfam" id="PF04717">
    <property type="entry name" value="Phage_base_V"/>
    <property type="match status" value="1"/>
</dbReference>
<feature type="domain" description="Gp5/Type VI secretion system Vgr protein OB-fold" evidence="3">
    <location>
        <begin position="428"/>
        <end position="496"/>
    </location>
</feature>
<dbReference type="InterPro" id="IPR017847">
    <property type="entry name" value="T6SS_RhsGE_Vgr_subset"/>
</dbReference>
<dbReference type="EMBL" id="PUIQ01000048">
    <property type="protein sequence ID" value="PQP13067.1"/>
    <property type="molecule type" value="Genomic_DNA"/>
</dbReference>
<feature type="region of interest" description="Disordered" evidence="2">
    <location>
        <begin position="244"/>
        <end position="267"/>
    </location>
</feature>
<dbReference type="Pfam" id="PF10106">
    <property type="entry name" value="DUF2345"/>
    <property type="match status" value="1"/>
</dbReference>
<accession>A0A2S8IE65</accession>
<dbReference type="Proteomes" id="UP000238206">
    <property type="component" value="Unassembled WGS sequence"/>
</dbReference>
<evidence type="ECO:0000313" key="7">
    <source>
        <dbReference type="Proteomes" id="UP000238206"/>
    </source>
</evidence>
<proteinExistence type="inferred from homology"/>
<dbReference type="InterPro" id="IPR006533">
    <property type="entry name" value="T6SS_Vgr_RhsGE"/>
</dbReference>
<evidence type="ECO:0000313" key="6">
    <source>
        <dbReference type="EMBL" id="PQP13067.1"/>
    </source>
</evidence>
<organism evidence="6 7">
    <name type="scientific">Burkholderia cepacia</name>
    <name type="common">Pseudomonas cepacia</name>
    <dbReference type="NCBI Taxonomy" id="292"/>
    <lineage>
        <taxon>Bacteria</taxon>
        <taxon>Pseudomonadati</taxon>
        <taxon>Pseudomonadota</taxon>
        <taxon>Betaproteobacteria</taxon>
        <taxon>Burkholderiales</taxon>
        <taxon>Burkholderiaceae</taxon>
        <taxon>Burkholderia</taxon>
        <taxon>Burkholderia cepacia complex</taxon>
    </lineage>
</organism>
<dbReference type="Gene3D" id="2.40.50.230">
    <property type="entry name" value="Gp5 N-terminal domain"/>
    <property type="match status" value="1"/>
</dbReference>
<comment type="caution">
    <text evidence="6">The sequence shown here is derived from an EMBL/GenBank/DDBJ whole genome shotgun (WGS) entry which is preliminary data.</text>
</comment>
<name>A0A2S8IE65_BURCE</name>
<evidence type="ECO:0000259" key="4">
    <source>
        <dbReference type="Pfam" id="PF10106"/>
    </source>
</evidence>
<feature type="domain" description="DUF2345" evidence="4">
    <location>
        <begin position="661"/>
        <end position="810"/>
    </location>
</feature>
<dbReference type="AlphaFoldDB" id="A0A2S8IE65"/>
<dbReference type="InterPro" id="IPR018769">
    <property type="entry name" value="VgrG2_DUF2345"/>
</dbReference>
<dbReference type="Gene3D" id="3.55.50.10">
    <property type="entry name" value="Baseplate protein-like domains"/>
    <property type="match status" value="1"/>
</dbReference>
<dbReference type="NCBIfam" id="TIGR03361">
    <property type="entry name" value="VI_Rhs_Vgr"/>
    <property type="match status" value="1"/>
</dbReference>